<dbReference type="InterPro" id="IPR036444">
    <property type="entry name" value="PLipase_A2_dom_sf"/>
</dbReference>
<name>A0A2B4SSJ9_STYPI</name>
<dbReference type="Gene3D" id="1.20.90.10">
    <property type="entry name" value="Phospholipase A2 domain"/>
    <property type="match status" value="1"/>
</dbReference>
<comment type="caution">
    <text evidence="2">The sequence shown here is derived from an EMBL/GenBank/DDBJ whole genome shotgun (WGS) entry which is preliminary data.</text>
</comment>
<protein>
    <submittedName>
        <fullName evidence="2">Uncharacterized protein</fullName>
    </submittedName>
</protein>
<dbReference type="AlphaFoldDB" id="A0A2B4SSJ9"/>
<evidence type="ECO:0000313" key="2">
    <source>
        <dbReference type="EMBL" id="PFX32063.1"/>
    </source>
</evidence>
<evidence type="ECO:0000256" key="1">
    <source>
        <dbReference type="SAM" id="MobiDB-lite"/>
    </source>
</evidence>
<dbReference type="SUPFAM" id="SSF48619">
    <property type="entry name" value="Phospholipase A2, PLA2"/>
    <property type="match status" value="1"/>
</dbReference>
<dbReference type="Proteomes" id="UP000225706">
    <property type="component" value="Unassembled WGS sequence"/>
</dbReference>
<feature type="region of interest" description="Disordered" evidence="1">
    <location>
        <begin position="88"/>
        <end position="118"/>
    </location>
</feature>
<dbReference type="GO" id="GO:0004623">
    <property type="term" value="F:phospholipase A2 activity"/>
    <property type="evidence" value="ECO:0007669"/>
    <property type="project" value="InterPro"/>
</dbReference>
<proteinExistence type="predicted"/>
<gene>
    <name evidence="2" type="ORF">AWC38_SpisGene3056</name>
</gene>
<keyword evidence="3" id="KW-1185">Reference proteome</keyword>
<sequence>MVRWISDREVLILKVSSERVTMRIKLFFVIPLLFGAIEVKSAFNEPGLDLEEINPDKTAVGSAEEEIEDAYEAPEPVLIDENQLETDLDPYENDTDIPEAESGEELEETSDFLEDRRRKTKSKNKDILSYELMIFLGTDRHPSHYKDICRRLRNGKRPKSGKPVRFRKRPRKGKPIRNGNVRVKRKVYNCCRLRNFCLGKLKKSGTCPFKRHGPFDMPYAVRWTEKGKKHFQCGRVRYRMLGRCRNELCKCDTKAVNCFINSEKKRRPNRGKRRPRKKM</sequence>
<organism evidence="2 3">
    <name type="scientific">Stylophora pistillata</name>
    <name type="common">Smooth cauliflower coral</name>
    <dbReference type="NCBI Taxonomy" id="50429"/>
    <lineage>
        <taxon>Eukaryota</taxon>
        <taxon>Metazoa</taxon>
        <taxon>Cnidaria</taxon>
        <taxon>Anthozoa</taxon>
        <taxon>Hexacorallia</taxon>
        <taxon>Scleractinia</taxon>
        <taxon>Astrocoeniina</taxon>
        <taxon>Pocilloporidae</taxon>
        <taxon>Stylophora</taxon>
    </lineage>
</organism>
<dbReference type="PROSITE" id="PS00119">
    <property type="entry name" value="PA2_ASP"/>
    <property type="match status" value="1"/>
</dbReference>
<dbReference type="OrthoDB" id="5950087at2759"/>
<feature type="compositionally biased region" description="Acidic residues" evidence="1">
    <location>
        <begin position="88"/>
        <end position="112"/>
    </location>
</feature>
<dbReference type="EMBL" id="LSMT01000027">
    <property type="protein sequence ID" value="PFX32063.1"/>
    <property type="molecule type" value="Genomic_DNA"/>
</dbReference>
<reference evidence="3" key="1">
    <citation type="journal article" date="2017" name="bioRxiv">
        <title>Comparative analysis of the genomes of Stylophora pistillata and Acropora digitifera provides evidence for extensive differences between species of corals.</title>
        <authorList>
            <person name="Voolstra C.R."/>
            <person name="Li Y."/>
            <person name="Liew Y.J."/>
            <person name="Baumgarten S."/>
            <person name="Zoccola D."/>
            <person name="Flot J.-F."/>
            <person name="Tambutte S."/>
            <person name="Allemand D."/>
            <person name="Aranda M."/>
        </authorList>
    </citation>
    <scope>NUCLEOTIDE SEQUENCE [LARGE SCALE GENOMIC DNA]</scope>
</reference>
<accession>A0A2B4SSJ9</accession>
<dbReference type="GO" id="GO:0006644">
    <property type="term" value="P:phospholipid metabolic process"/>
    <property type="evidence" value="ECO:0007669"/>
    <property type="project" value="InterPro"/>
</dbReference>
<feature type="compositionally biased region" description="Basic residues" evidence="1">
    <location>
        <begin position="156"/>
        <end position="175"/>
    </location>
</feature>
<dbReference type="InterPro" id="IPR033112">
    <property type="entry name" value="PLA2_Asp_AS"/>
</dbReference>
<feature type="region of interest" description="Disordered" evidence="1">
    <location>
        <begin position="156"/>
        <end position="177"/>
    </location>
</feature>
<evidence type="ECO:0000313" key="3">
    <source>
        <dbReference type="Proteomes" id="UP000225706"/>
    </source>
</evidence>
<dbReference type="GO" id="GO:0050482">
    <property type="term" value="P:arachidonate secretion"/>
    <property type="evidence" value="ECO:0007669"/>
    <property type="project" value="InterPro"/>
</dbReference>